<dbReference type="PANTHER" id="PTHR11550:SF0">
    <property type="entry name" value="CTP SYNTHASE-RELATED"/>
    <property type="match status" value="1"/>
</dbReference>
<organism evidence="1 2">
    <name type="scientific">Mediterraneibacter gnavus</name>
    <name type="common">Ruminococcus gnavus</name>
    <dbReference type="NCBI Taxonomy" id="33038"/>
    <lineage>
        <taxon>Bacteria</taxon>
        <taxon>Bacillati</taxon>
        <taxon>Bacillota</taxon>
        <taxon>Clostridia</taxon>
        <taxon>Lachnospirales</taxon>
        <taxon>Lachnospiraceae</taxon>
        <taxon>Mediterraneibacter</taxon>
    </lineage>
</organism>
<dbReference type="GO" id="GO:0005829">
    <property type="term" value="C:cytosol"/>
    <property type="evidence" value="ECO:0007669"/>
    <property type="project" value="TreeGrafter"/>
</dbReference>
<dbReference type="Proteomes" id="UP001297422">
    <property type="component" value="Unassembled WGS sequence"/>
</dbReference>
<evidence type="ECO:0000313" key="2">
    <source>
        <dbReference type="Proteomes" id="UP001297422"/>
    </source>
</evidence>
<dbReference type="Gene3D" id="3.40.50.880">
    <property type="match status" value="1"/>
</dbReference>
<sequence length="75" mass="8387">MQLATIEYARNVCGLKDANSLEFDELTKNPIINLMSDQSLPDMGGTQRLGDYNCELAAGTHARELYGVDMIQERH</sequence>
<protein>
    <submittedName>
        <fullName evidence="1">CTP synthase</fullName>
    </submittedName>
</protein>
<feature type="non-terminal residue" evidence="1">
    <location>
        <position position="75"/>
    </location>
</feature>
<dbReference type="AlphaFoldDB" id="A0AAJ1B3T3"/>
<dbReference type="PANTHER" id="PTHR11550">
    <property type="entry name" value="CTP SYNTHASE"/>
    <property type="match status" value="1"/>
</dbReference>
<dbReference type="SUPFAM" id="SSF52317">
    <property type="entry name" value="Class I glutamine amidotransferase-like"/>
    <property type="match status" value="1"/>
</dbReference>
<comment type="caution">
    <text evidence="1">The sequence shown here is derived from an EMBL/GenBank/DDBJ whole genome shotgun (WGS) entry which is preliminary data.</text>
</comment>
<dbReference type="EMBL" id="JAJBNC010000485">
    <property type="protein sequence ID" value="MCB5496184.1"/>
    <property type="molecule type" value="Genomic_DNA"/>
</dbReference>
<dbReference type="InterPro" id="IPR004468">
    <property type="entry name" value="CTP_synthase"/>
</dbReference>
<accession>A0AAJ1B3T3</accession>
<gene>
    <name evidence="1" type="ORF">LIQ10_21120</name>
</gene>
<reference evidence="1" key="1">
    <citation type="submission" date="2021-10" db="EMBL/GenBank/DDBJ databases">
        <title>Collection of gut derived symbiotic bacterial strains cultured from healthy donors.</title>
        <authorList>
            <person name="Lin H."/>
            <person name="Littmann E."/>
            <person name="Claire K."/>
            <person name="Pamer E."/>
        </authorList>
    </citation>
    <scope>NUCLEOTIDE SEQUENCE</scope>
    <source>
        <strain evidence="1">MSK.23.4</strain>
    </source>
</reference>
<dbReference type="GO" id="GO:0042802">
    <property type="term" value="F:identical protein binding"/>
    <property type="evidence" value="ECO:0007669"/>
    <property type="project" value="TreeGrafter"/>
</dbReference>
<name>A0AAJ1B3T3_MEDGN</name>
<dbReference type="InterPro" id="IPR029062">
    <property type="entry name" value="Class_I_gatase-like"/>
</dbReference>
<feature type="non-terminal residue" evidence="1">
    <location>
        <position position="1"/>
    </location>
</feature>
<evidence type="ECO:0000313" key="1">
    <source>
        <dbReference type="EMBL" id="MCB5496184.1"/>
    </source>
</evidence>
<dbReference type="GO" id="GO:0019856">
    <property type="term" value="P:pyrimidine nucleobase biosynthetic process"/>
    <property type="evidence" value="ECO:0007669"/>
    <property type="project" value="TreeGrafter"/>
</dbReference>
<dbReference type="GO" id="GO:0003883">
    <property type="term" value="F:CTP synthase activity"/>
    <property type="evidence" value="ECO:0007669"/>
    <property type="project" value="InterPro"/>
</dbReference>
<dbReference type="GO" id="GO:0006241">
    <property type="term" value="P:CTP biosynthetic process"/>
    <property type="evidence" value="ECO:0007669"/>
    <property type="project" value="TreeGrafter"/>
</dbReference>
<proteinExistence type="predicted"/>